<dbReference type="InterPro" id="IPR001387">
    <property type="entry name" value="Cro/C1-type_HTH"/>
</dbReference>
<dbReference type="PROSITE" id="PS50943">
    <property type="entry name" value="HTH_CROC1"/>
    <property type="match status" value="1"/>
</dbReference>
<dbReference type="PROSITE" id="PS00716">
    <property type="entry name" value="SIGMA70_2"/>
    <property type="match status" value="1"/>
</dbReference>
<dbReference type="InterPro" id="IPR014284">
    <property type="entry name" value="RNA_pol_sigma-70_dom"/>
</dbReference>
<dbReference type="Proteomes" id="UP000824094">
    <property type="component" value="Unassembled WGS sequence"/>
</dbReference>
<dbReference type="InterPro" id="IPR000943">
    <property type="entry name" value="RNA_pol_sigma70"/>
</dbReference>
<accession>A0A9D1MGK4</accession>
<comment type="caution">
    <text evidence="3">The sequence shown here is derived from an EMBL/GenBank/DDBJ whole genome shotgun (WGS) entry which is preliminary data.</text>
</comment>
<evidence type="ECO:0000313" key="3">
    <source>
        <dbReference type="EMBL" id="HIU59861.1"/>
    </source>
</evidence>
<sequence length="89" mass="10621">VLGTDGGEVYKEMESEVELQLVRELYSGLNERDREIVKMRYGLFGETERTQKEIADMMNISQSYISRLEKRIIAKLKQEYKKKEEKWNN</sequence>
<dbReference type="InterPro" id="IPR013324">
    <property type="entry name" value="RNA_pol_sigma_r3/r4-like"/>
</dbReference>
<dbReference type="InterPro" id="IPR007630">
    <property type="entry name" value="RNA_pol_sigma70_r4"/>
</dbReference>
<feature type="non-terminal residue" evidence="3">
    <location>
        <position position="1"/>
    </location>
</feature>
<reference evidence="3" key="2">
    <citation type="journal article" date="2021" name="PeerJ">
        <title>Extensive microbial diversity within the chicken gut microbiome revealed by metagenomics and culture.</title>
        <authorList>
            <person name="Gilroy R."/>
            <person name="Ravi A."/>
            <person name="Getino M."/>
            <person name="Pursley I."/>
            <person name="Horton D.L."/>
            <person name="Alikhan N.F."/>
            <person name="Baker D."/>
            <person name="Gharbi K."/>
            <person name="Hall N."/>
            <person name="Watson M."/>
            <person name="Adriaenssens E.M."/>
            <person name="Foster-Nyarko E."/>
            <person name="Jarju S."/>
            <person name="Secka A."/>
            <person name="Antonio M."/>
            <person name="Oren A."/>
            <person name="Chaudhuri R.R."/>
            <person name="La Ragione R."/>
            <person name="Hildebrand F."/>
            <person name="Pallen M.J."/>
        </authorList>
    </citation>
    <scope>NUCLEOTIDE SEQUENCE</scope>
    <source>
        <strain evidence="3">18911</strain>
    </source>
</reference>
<evidence type="ECO:0000313" key="4">
    <source>
        <dbReference type="Proteomes" id="UP000824094"/>
    </source>
</evidence>
<dbReference type="PANTHER" id="PTHR30376">
    <property type="entry name" value="SIGMA FACTOR RPOH HEAT SHOCK RELATED"/>
    <property type="match status" value="1"/>
</dbReference>
<dbReference type="NCBIfam" id="TIGR02937">
    <property type="entry name" value="sigma70-ECF"/>
    <property type="match status" value="1"/>
</dbReference>
<feature type="domain" description="HTH cro/C1-type" evidence="2">
    <location>
        <begin position="50"/>
        <end position="70"/>
    </location>
</feature>
<dbReference type="SUPFAM" id="SSF88659">
    <property type="entry name" value="Sigma3 and sigma4 domains of RNA polymerase sigma factors"/>
    <property type="match status" value="1"/>
</dbReference>
<dbReference type="PANTHER" id="PTHR30376:SF3">
    <property type="entry name" value="RNA POLYMERASE SIGMA FACTOR RPOH"/>
    <property type="match status" value="1"/>
</dbReference>
<dbReference type="InterPro" id="IPR050813">
    <property type="entry name" value="Sigma-70_Factor"/>
</dbReference>
<dbReference type="Pfam" id="PF04545">
    <property type="entry name" value="Sigma70_r4"/>
    <property type="match status" value="1"/>
</dbReference>
<comment type="similarity">
    <text evidence="1">Belongs to the sigma-70 factor family.</text>
</comment>
<gene>
    <name evidence="3" type="ORF">IAB05_00555</name>
</gene>
<dbReference type="GO" id="GO:0006352">
    <property type="term" value="P:DNA-templated transcription initiation"/>
    <property type="evidence" value="ECO:0007669"/>
    <property type="project" value="InterPro"/>
</dbReference>
<dbReference type="PRINTS" id="PR00046">
    <property type="entry name" value="SIGMA70FCT"/>
</dbReference>
<evidence type="ECO:0000259" key="2">
    <source>
        <dbReference type="PROSITE" id="PS50943"/>
    </source>
</evidence>
<reference evidence="3" key="1">
    <citation type="submission" date="2020-10" db="EMBL/GenBank/DDBJ databases">
        <authorList>
            <person name="Gilroy R."/>
        </authorList>
    </citation>
    <scope>NUCLEOTIDE SEQUENCE</scope>
    <source>
        <strain evidence="3">18911</strain>
    </source>
</reference>
<name>A0A9D1MGK4_9FIRM</name>
<protein>
    <submittedName>
        <fullName evidence="3">Sigma-70 family RNA polymerase sigma factor</fullName>
    </submittedName>
</protein>
<dbReference type="AlphaFoldDB" id="A0A9D1MGK4"/>
<dbReference type="EMBL" id="DVNF01000019">
    <property type="protein sequence ID" value="HIU59861.1"/>
    <property type="molecule type" value="Genomic_DNA"/>
</dbReference>
<evidence type="ECO:0000256" key="1">
    <source>
        <dbReference type="ARBA" id="ARBA00007788"/>
    </source>
</evidence>
<organism evidence="3 4">
    <name type="scientific">Candidatus Stercoripulliclostridium merdigallinarum</name>
    <dbReference type="NCBI Taxonomy" id="2840951"/>
    <lineage>
        <taxon>Bacteria</taxon>
        <taxon>Bacillati</taxon>
        <taxon>Bacillota</taxon>
        <taxon>Clostridia</taxon>
        <taxon>Eubacteriales</taxon>
        <taxon>Candidatus Stercoripulliclostridium</taxon>
    </lineage>
</organism>
<dbReference type="GO" id="GO:0003700">
    <property type="term" value="F:DNA-binding transcription factor activity"/>
    <property type="evidence" value="ECO:0007669"/>
    <property type="project" value="InterPro"/>
</dbReference>
<dbReference type="CDD" id="cd06171">
    <property type="entry name" value="Sigma70_r4"/>
    <property type="match status" value="1"/>
</dbReference>
<dbReference type="Gene3D" id="1.20.140.160">
    <property type="match status" value="1"/>
</dbReference>
<proteinExistence type="inferred from homology"/>